<feature type="region of interest" description="Disordered" evidence="1">
    <location>
        <begin position="99"/>
        <end position="125"/>
    </location>
</feature>
<dbReference type="PANTHER" id="PTHR34539">
    <property type="entry name" value="T6J4.11 PROTEIN"/>
    <property type="match status" value="1"/>
</dbReference>
<evidence type="ECO:0000313" key="2">
    <source>
        <dbReference type="EMBL" id="AFS65103.1"/>
    </source>
</evidence>
<feature type="compositionally biased region" description="Basic and acidic residues" evidence="1">
    <location>
        <begin position="45"/>
        <end position="61"/>
    </location>
</feature>
<sequence>APNAPRYYTFSLPFLSNKLFSLSSLPRKLFSLLPPFFGPLPMEDSGNKRSREESEESPEAKRLHAELLFDILDDDSDAGDRDPATQDLASVMKIFEEEIAQPPPPPAPAAPDAVDPVFPPADFENLGQPDLGYLLEASDDELGLPPTVPSSSDEDGDARKAQPAGGEMGAEPEAHGFGQIWAFDEEITGCYDGLEFGVRQQDEREASAAAEEAVVFDGGLFDFPDVLCGPSDLADLSWRPESLPAV</sequence>
<feature type="non-terminal residue" evidence="2">
    <location>
        <position position="1"/>
    </location>
</feature>
<reference evidence="2" key="1">
    <citation type="submission" date="2012-07" db="EMBL/GenBank/DDBJ databases">
        <title>Development and characterization of single nucleotide polymorphism markers in Elaeis guineensis (Arecaceae).</title>
        <authorList>
            <person name="Pootakham W."/>
            <person name="Sangsrakru D."/>
            <person name="Yoocha T."/>
            <person name="Tragoonrung S."/>
            <person name="Tangphatsornruang S."/>
            <person name="Uthaipaisanwong P."/>
        </authorList>
    </citation>
    <scope>NUCLEOTIDE SEQUENCE</scope>
</reference>
<accession>K0A0L3</accession>
<feature type="compositionally biased region" description="Low complexity" evidence="1">
    <location>
        <begin position="110"/>
        <end position="123"/>
    </location>
</feature>
<name>K0A0L3_ELAGV</name>
<evidence type="ECO:0000256" key="1">
    <source>
        <dbReference type="SAM" id="MobiDB-lite"/>
    </source>
</evidence>
<dbReference type="AlphaFoldDB" id="K0A0L3"/>
<dbReference type="PANTHER" id="PTHR34539:SF19">
    <property type="entry name" value="T6J4.11 PROTEIN"/>
    <property type="match status" value="1"/>
</dbReference>
<dbReference type="EMBL" id="JX438720">
    <property type="protein sequence ID" value="AFS65103.1"/>
    <property type="molecule type" value="mRNA"/>
</dbReference>
<protein>
    <submittedName>
        <fullName evidence="2">Uncharacterized protein</fullName>
    </submittedName>
</protein>
<feature type="region of interest" description="Disordered" evidence="1">
    <location>
        <begin position="140"/>
        <end position="172"/>
    </location>
</feature>
<proteinExistence type="evidence at transcript level"/>
<organism evidence="2">
    <name type="scientific">Elaeis guineensis var. tenera</name>
    <name type="common">Oil palm</name>
    <dbReference type="NCBI Taxonomy" id="51953"/>
    <lineage>
        <taxon>Eukaryota</taxon>
        <taxon>Viridiplantae</taxon>
        <taxon>Streptophyta</taxon>
        <taxon>Embryophyta</taxon>
        <taxon>Tracheophyta</taxon>
        <taxon>Spermatophyta</taxon>
        <taxon>Magnoliopsida</taxon>
        <taxon>Liliopsida</taxon>
        <taxon>Arecaceae</taxon>
        <taxon>Arecoideae</taxon>
        <taxon>Cocoseae</taxon>
        <taxon>Elaeidinae</taxon>
        <taxon>Elaeis</taxon>
    </lineage>
</organism>
<feature type="region of interest" description="Disordered" evidence="1">
    <location>
        <begin position="41"/>
        <end position="61"/>
    </location>
</feature>